<evidence type="ECO:0000256" key="1">
    <source>
        <dbReference type="SAM" id="MobiDB-lite"/>
    </source>
</evidence>
<accession>A0ABP9XA66</accession>
<dbReference type="Gene3D" id="1.10.3290.10">
    <property type="entry name" value="Fido-like domain"/>
    <property type="match status" value="1"/>
</dbReference>
<feature type="region of interest" description="Disordered" evidence="1">
    <location>
        <begin position="53"/>
        <end position="83"/>
    </location>
</feature>
<protein>
    <recommendedName>
        <fullName evidence="4">Fic/DOC N-terminal domain-containing protein</fullName>
    </recommendedName>
</protein>
<proteinExistence type="predicted"/>
<name>A0ABP9XA66_9DEIO</name>
<comment type="caution">
    <text evidence="2">The sequence shown here is derived from an EMBL/GenBank/DDBJ whole genome shotgun (WGS) entry which is preliminary data.</text>
</comment>
<organism evidence="2 3">
    <name type="scientific">Deinococcus aluminii</name>
    <dbReference type="NCBI Taxonomy" id="1656885"/>
    <lineage>
        <taxon>Bacteria</taxon>
        <taxon>Thermotogati</taxon>
        <taxon>Deinococcota</taxon>
        <taxon>Deinococci</taxon>
        <taxon>Deinococcales</taxon>
        <taxon>Deinococcaceae</taxon>
        <taxon>Deinococcus</taxon>
    </lineage>
</organism>
<evidence type="ECO:0000313" key="2">
    <source>
        <dbReference type="EMBL" id="GAA5532248.1"/>
    </source>
</evidence>
<dbReference type="Proteomes" id="UP001404956">
    <property type="component" value="Unassembled WGS sequence"/>
</dbReference>
<dbReference type="SUPFAM" id="SSF140931">
    <property type="entry name" value="Fic-like"/>
    <property type="match status" value="1"/>
</dbReference>
<gene>
    <name evidence="2" type="ORF">Dalu01_00629</name>
</gene>
<dbReference type="EMBL" id="BAABRV010000001">
    <property type="protein sequence ID" value="GAA5532248.1"/>
    <property type="molecule type" value="Genomic_DNA"/>
</dbReference>
<dbReference type="InterPro" id="IPR036597">
    <property type="entry name" value="Fido-like_dom_sf"/>
</dbReference>
<evidence type="ECO:0008006" key="4">
    <source>
        <dbReference type="Google" id="ProtNLM"/>
    </source>
</evidence>
<feature type="region of interest" description="Disordered" evidence="1">
    <location>
        <begin position="101"/>
        <end position="120"/>
    </location>
</feature>
<feature type="compositionally biased region" description="Pro residues" evidence="1">
    <location>
        <begin position="110"/>
        <end position="120"/>
    </location>
</feature>
<reference evidence="2 3" key="1">
    <citation type="submission" date="2024-02" db="EMBL/GenBank/DDBJ databases">
        <title>Deinococcus aluminii NBRC 112889.</title>
        <authorList>
            <person name="Ichikawa N."/>
            <person name="Katano-Makiyama Y."/>
            <person name="Hidaka K."/>
        </authorList>
    </citation>
    <scope>NUCLEOTIDE SEQUENCE [LARGE SCALE GENOMIC DNA]</scope>
    <source>
        <strain evidence="2 3">NBRC 112889</strain>
    </source>
</reference>
<evidence type="ECO:0000313" key="3">
    <source>
        <dbReference type="Proteomes" id="UP001404956"/>
    </source>
</evidence>
<sequence>MCPPSFQLEVRQDAKEVQNDVRALEHGLDADLPISARLLREMHAVLMQGVRGRSRAPGELRRSQNWIGPAGTRRRDGTFVPAPPGLMLEQALRLKHPEIYAAQQEGAPAHVPPSLPRGLP</sequence>
<keyword evidence="3" id="KW-1185">Reference proteome</keyword>